<organism evidence="2">
    <name type="scientific">Corethron hystrix</name>
    <dbReference type="NCBI Taxonomy" id="216773"/>
    <lineage>
        <taxon>Eukaryota</taxon>
        <taxon>Sar</taxon>
        <taxon>Stramenopiles</taxon>
        <taxon>Ochrophyta</taxon>
        <taxon>Bacillariophyta</taxon>
        <taxon>Coscinodiscophyceae</taxon>
        <taxon>Corethrophycidae</taxon>
        <taxon>Corethrales</taxon>
        <taxon>Corethraceae</taxon>
        <taxon>Corethron</taxon>
    </lineage>
</organism>
<dbReference type="InterPro" id="IPR015943">
    <property type="entry name" value="WD40/YVTN_repeat-like_dom_sf"/>
</dbReference>
<feature type="signal peptide" evidence="1">
    <location>
        <begin position="1"/>
        <end position="16"/>
    </location>
</feature>
<dbReference type="SUPFAM" id="SSF110296">
    <property type="entry name" value="Oligoxyloglucan reducing end-specific cellobiohydrolase"/>
    <property type="match status" value="2"/>
</dbReference>
<dbReference type="EMBL" id="HBFR01013214">
    <property type="protein sequence ID" value="CAD8882385.1"/>
    <property type="molecule type" value="Transcribed_RNA"/>
</dbReference>
<dbReference type="GO" id="GO:0010411">
    <property type="term" value="P:xyloglucan metabolic process"/>
    <property type="evidence" value="ECO:0007669"/>
    <property type="project" value="TreeGrafter"/>
</dbReference>
<reference evidence="2" key="1">
    <citation type="submission" date="2021-01" db="EMBL/GenBank/DDBJ databases">
        <authorList>
            <person name="Corre E."/>
            <person name="Pelletier E."/>
            <person name="Niang G."/>
            <person name="Scheremetjew M."/>
            <person name="Finn R."/>
            <person name="Kale V."/>
            <person name="Holt S."/>
            <person name="Cochrane G."/>
            <person name="Meng A."/>
            <person name="Brown T."/>
            <person name="Cohen L."/>
        </authorList>
    </citation>
    <scope>NUCLEOTIDE SEQUENCE</scope>
    <source>
        <strain evidence="2">308</strain>
    </source>
</reference>
<dbReference type="InterPro" id="IPR052025">
    <property type="entry name" value="Xyloglucanase_GH74"/>
</dbReference>
<name>A0A7S1FQX1_9STRA</name>
<dbReference type="AlphaFoldDB" id="A0A7S1FQX1"/>
<accession>A0A7S1FQX1</accession>
<dbReference type="Gene3D" id="2.130.10.10">
    <property type="entry name" value="YVTN repeat-like/Quinoprotein amine dehydrogenase"/>
    <property type="match status" value="3"/>
</dbReference>
<evidence type="ECO:0000313" key="2">
    <source>
        <dbReference type="EMBL" id="CAD8882385.1"/>
    </source>
</evidence>
<evidence type="ECO:0008006" key="3">
    <source>
        <dbReference type="Google" id="ProtNLM"/>
    </source>
</evidence>
<sequence>MLIPAVFLLLVFCVTAHQPHDNTDGLAVSPDGRVVFTYSRFRLYRSEDSGLTWNVGQGPGLPIKIGGQLNLYLATLGISHAYSQDKTVFVSGLVKRAANSWQHELYISRNGGASWSRRKIPGASKGSQVIVVTRSTVLVLIPSYGELFISRNYGSTFARFPGEGFSAAGAICSSSGTCVLFVGKNDGEILGSIDDGASWINLGHCQSKVVALAPVGMYREGRFAVHAACESRRVIRIVSEVSEENFKNVRQAISQEAPASFTLCDQQTPMRPMQSCFTVTRRGSNVLVADDVLFVSEGFGGAWKNRTATNNGVQASQWGLYRTSQRPALPTFTHVGAASVKYDTIFLGTQNGIFRSTDDGSVWKKMDIQLTSLTGIQVGSARAGKLKLAVCTYSAGCWMGDVSRRALQKGASPVISSWSLVPDTGRYTIIAMSPNFRNDNIMFVAGKYHLRRSVDGGVSFKAVRVPLLISGLRVCFQSVVFSPTFKNDGIVFAGGYNVGVVISRDHGATFERFWHATWPIYGGNYVKLAISPKFKVDQTLIVTAVTLRPPKHCTPCENVDVSGCENIPIKPGTRSVAMRDEMPSYDEFSRYDVNNEHRHKYGCAWKNSTKVFHGKENCYRSFSKNQGRGLLAKNNNCYHSFDKNQGRGARIWISQNGGETWKLASPSGNPGRWNGDVFLMEKEGGGIAIVGAESGWLLYNPTLTRSGWCSVNGVNDLFSNAKVGRNGLGVYSRFGNGTVLVGYKGTGTTLGTINSQCRFLPHTSNRGSLDKNMASETVTAQRAFEQNGLPGSDHIRGLGNLIAFSPSFDKDGIAFGASAFEIMATIDRGASWRVIQPMSQVQSHSCHTMGCAICRTSAEKNSNLLVALLVPIRILASTASVARKALSGVHTTAAAKKRMRLKLKKEEIYRSVRSMAMVENCSETYNVLEI</sequence>
<evidence type="ECO:0000256" key="1">
    <source>
        <dbReference type="SAM" id="SignalP"/>
    </source>
</evidence>
<gene>
    <name evidence="2" type="ORF">CHYS00102_LOCUS9573</name>
</gene>
<dbReference type="PANTHER" id="PTHR43739:SF5">
    <property type="entry name" value="EXO-ALPHA-SIALIDASE"/>
    <property type="match status" value="1"/>
</dbReference>
<keyword evidence="1" id="KW-0732">Signal</keyword>
<proteinExistence type="predicted"/>
<feature type="chain" id="PRO_5031051092" description="VPS10 domain-containing protein" evidence="1">
    <location>
        <begin position="17"/>
        <end position="930"/>
    </location>
</feature>
<dbReference type="PANTHER" id="PTHR43739">
    <property type="entry name" value="XYLOGLUCANASE (EUROFUNG)"/>
    <property type="match status" value="1"/>
</dbReference>
<protein>
    <recommendedName>
        <fullName evidence="3">VPS10 domain-containing protein</fullName>
    </recommendedName>
</protein>